<evidence type="ECO:0000259" key="13">
    <source>
        <dbReference type="PROSITE" id="PS51873"/>
    </source>
</evidence>
<dbReference type="EMBL" id="KV448756">
    <property type="protein sequence ID" value="OAX33511.1"/>
    <property type="molecule type" value="Genomic_DNA"/>
</dbReference>
<evidence type="ECO:0000256" key="5">
    <source>
        <dbReference type="ARBA" id="ARBA00022723"/>
    </source>
</evidence>
<feature type="domain" description="RING-type" evidence="13">
    <location>
        <begin position="418"/>
        <end position="632"/>
    </location>
</feature>
<comment type="pathway">
    <text evidence="2">Protein modification; protein ubiquitination.</text>
</comment>
<keyword evidence="7 10" id="KW-0863">Zinc-finger</keyword>
<feature type="compositionally biased region" description="Polar residues" evidence="11">
    <location>
        <begin position="343"/>
        <end position="353"/>
    </location>
</feature>
<proteinExistence type="predicted"/>
<dbReference type="SMART" id="SM00184">
    <property type="entry name" value="RING"/>
    <property type="match status" value="2"/>
</dbReference>
<feature type="domain" description="RING-type" evidence="12">
    <location>
        <begin position="422"/>
        <end position="468"/>
    </location>
</feature>
<dbReference type="OrthoDB" id="1431934at2759"/>
<dbReference type="Gene3D" id="1.20.120.1750">
    <property type="match status" value="1"/>
</dbReference>
<dbReference type="SUPFAM" id="SSF57850">
    <property type="entry name" value="RING/U-box"/>
    <property type="match status" value="2"/>
</dbReference>
<keyword evidence="15" id="KW-1185">Reference proteome</keyword>
<dbReference type="PROSITE" id="PS51873">
    <property type="entry name" value="TRIAD"/>
    <property type="match status" value="1"/>
</dbReference>
<evidence type="ECO:0000313" key="15">
    <source>
        <dbReference type="Proteomes" id="UP000092154"/>
    </source>
</evidence>
<name>A0A1B7MLQ7_9AGAM</name>
<dbReference type="CDD" id="cd22584">
    <property type="entry name" value="Rcat_RBR_unk"/>
    <property type="match status" value="1"/>
</dbReference>
<dbReference type="InterPro" id="IPR001841">
    <property type="entry name" value="Znf_RING"/>
</dbReference>
<evidence type="ECO:0000256" key="4">
    <source>
        <dbReference type="ARBA" id="ARBA00022679"/>
    </source>
</evidence>
<evidence type="ECO:0000313" key="14">
    <source>
        <dbReference type="EMBL" id="OAX33511.1"/>
    </source>
</evidence>
<evidence type="ECO:0000256" key="10">
    <source>
        <dbReference type="PROSITE-ProRule" id="PRU00175"/>
    </source>
</evidence>
<protein>
    <recommendedName>
        <fullName evidence="3">RBR-type E3 ubiquitin transferase</fullName>
        <ecNumber evidence="3">2.3.2.31</ecNumber>
    </recommendedName>
</protein>
<dbReference type="Gene3D" id="3.30.40.10">
    <property type="entry name" value="Zinc/RING finger domain, C3HC4 (zinc finger)"/>
    <property type="match status" value="1"/>
</dbReference>
<evidence type="ECO:0000256" key="2">
    <source>
        <dbReference type="ARBA" id="ARBA00004906"/>
    </source>
</evidence>
<dbReference type="InterPro" id="IPR031127">
    <property type="entry name" value="E3_UB_ligase_RBR"/>
</dbReference>
<keyword evidence="4" id="KW-0808">Transferase</keyword>
<evidence type="ECO:0000256" key="7">
    <source>
        <dbReference type="ARBA" id="ARBA00022771"/>
    </source>
</evidence>
<comment type="catalytic activity">
    <reaction evidence="1">
        <text>[E2 ubiquitin-conjugating enzyme]-S-ubiquitinyl-L-cysteine + [acceptor protein]-L-lysine = [E2 ubiquitin-conjugating enzyme]-L-cysteine + [acceptor protein]-N(6)-ubiquitinyl-L-lysine.</text>
        <dbReference type="EC" id="2.3.2.31"/>
    </reaction>
</comment>
<keyword evidence="9" id="KW-0862">Zinc</keyword>
<dbReference type="PROSITE" id="PS50089">
    <property type="entry name" value="ZF_RING_2"/>
    <property type="match status" value="1"/>
</dbReference>
<dbReference type="Pfam" id="PF22605">
    <property type="entry name" value="IBR_2"/>
    <property type="match status" value="1"/>
</dbReference>
<evidence type="ECO:0000256" key="11">
    <source>
        <dbReference type="SAM" id="MobiDB-lite"/>
    </source>
</evidence>
<organism evidence="14 15">
    <name type="scientific">Rhizopogon vinicolor AM-OR11-026</name>
    <dbReference type="NCBI Taxonomy" id="1314800"/>
    <lineage>
        <taxon>Eukaryota</taxon>
        <taxon>Fungi</taxon>
        <taxon>Dikarya</taxon>
        <taxon>Basidiomycota</taxon>
        <taxon>Agaricomycotina</taxon>
        <taxon>Agaricomycetes</taxon>
        <taxon>Agaricomycetidae</taxon>
        <taxon>Boletales</taxon>
        <taxon>Suillineae</taxon>
        <taxon>Rhizopogonaceae</taxon>
        <taxon>Rhizopogon</taxon>
    </lineage>
</organism>
<dbReference type="InterPro" id="IPR013083">
    <property type="entry name" value="Znf_RING/FYVE/PHD"/>
</dbReference>
<sequence>MVSTLQRTSPDDGIADILQGKERIVSYAGTSQFNGRGVSACGLAAMNFARVLFELIHIYGQERLIDVLRAITSKETIQDIISICSGWSSDLHLDVEEDIQHVPLFEKSLKLVSTRFGPPNASYFKRTLQNMQTLNSSAAVIITRPPEIIACTKIKGTGMDVFAIFDSHPRPSYPSGAGLILSTSVDQAAARLANILPAADSSLLSQGGLQWQAQLLNNVSGHIFVSNGPCGDMREMQQSVVESSLVVLRLRAEVADLKKKNVRLTSETKVLEGDIQCLEDALSVERQKVTSLQASSNLKATQSRSVPPIPTRPMNAIAGPSRPTDFSSNLKVTQSRSVPPISTRPTNTITGPSRPTDLYRAEYSFSSYETLAHDRDAHEEWGLDSLSTAAALELQHSFDIEDRQLRNQMQTLVATIPRNFLCSICMEEQPVDNSVVLDCNHPMCRTCVRGHVCSKIDEHRFPILCPVCMTEQNNNQPGVISGLLVQQIGVDERQYMIWEEMELSQHSVLLHCRKCQRSVPVDKQEHEESRMLVCPLPECNHIWCKSCQQSFTIGGPPHSCDGTSELDHLMKQRGWKYCPNCKTPVQRDGGCSHMTCISPGCNTHFCYVCGKLIVRSALRSEIQNGISAHYRVCQLFEYPGRE</sequence>
<keyword evidence="6" id="KW-0677">Repeat</keyword>
<evidence type="ECO:0000256" key="9">
    <source>
        <dbReference type="ARBA" id="ARBA00022833"/>
    </source>
</evidence>
<evidence type="ECO:0000256" key="1">
    <source>
        <dbReference type="ARBA" id="ARBA00001798"/>
    </source>
</evidence>
<feature type="region of interest" description="Disordered" evidence="11">
    <location>
        <begin position="295"/>
        <end position="355"/>
    </location>
</feature>
<dbReference type="InterPro" id="IPR017907">
    <property type="entry name" value="Znf_RING_CS"/>
</dbReference>
<feature type="compositionally biased region" description="Polar residues" evidence="11">
    <location>
        <begin position="295"/>
        <end position="305"/>
    </location>
</feature>
<accession>A0A1B7MLQ7</accession>
<feature type="compositionally biased region" description="Polar residues" evidence="11">
    <location>
        <begin position="324"/>
        <end position="337"/>
    </location>
</feature>
<dbReference type="AlphaFoldDB" id="A0A1B7MLQ7"/>
<keyword evidence="5" id="KW-0479">Metal-binding</keyword>
<evidence type="ECO:0000256" key="8">
    <source>
        <dbReference type="ARBA" id="ARBA00022786"/>
    </source>
</evidence>
<dbReference type="GO" id="GO:0016567">
    <property type="term" value="P:protein ubiquitination"/>
    <property type="evidence" value="ECO:0007669"/>
    <property type="project" value="InterPro"/>
</dbReference>
<dbReference type="EC" id="2.3.2.31" evidence="3"/>
<gene>
    <name evidence="14" type="ORF">K503DRAFT_748648</name>
</gene>
<dbReference type="InParanoid" id="A0A1B7MLQ7"/>
<reference evidence="14 15" key="1">
    <citation type="submission" date="2016-06" db="EMBL/GenBank/DDBJ databases">
        <title>Comparative genomics of the ectomycorrhizal sister species Rhizopogon vinicolor and Rhizopogon vesiculosus (Basidiomycota: Boletales) reveals a divergence of the mating type B locus.</title>
        <authorList>
            <consortium name="DOE Joint Genome Institute"/>
            <person name="Mujic A.B."/>
            <person name="Kuo A."/>
            <person name="Tritt A."/>
            <person name="Lipzen A."/>
            <person name="Chen C."/>
            <person name="Johnson J."/>
            <person name="Sharma A."/>
            <person name="Barry K."/>
            <person name="Grigoriev I.V."/>
            <person name="Spatafora J.W."/>
        </authorList>
    </citation>
    <scope>NUCLEOTIDE SEQUENCE [LARGE SCALE GENOMIC DNA]</scope>
    <source>
        <strain evidence="14 15">AM-OR11-026</strain>
    </source>
</reference>
<dbReference type="GO" id="GO:0008270">
    <property type="term" value="F:zinc ion binding"/>
    <property type="evidence" value="ECO:0007669"/>
    <property type="project" value="UniProtKB-KW"/>
</dbReference>
<dbReference type="InterPro" id="IPR054694">
    <property type="entry name" value="Parkin-like_IBR"/>
</dbReference>
<dbReference type="Proteomes" id="UP000092154">
    <property type="component" value="Unassembled WGS sequence"/>
</dbReference>
<dbReference type="STRING" id="1314800.A0A1B7MLQ7"/>
<keyword evidence="8" id="KW-0833">Ubl conjugation pathway</keyword>
<dbReference type="PROSITE" id="PS00518">
    <property type="entry name" value="ZF_RING_1"/>
    <property type="match status" value="1"/>
</dbReference>
<dbReference type="InterPro" id="IPR044066">
    <property type="entry name" value="TRIAD_supradom"/>
</dbReference>
<evidence type="ECO:0000256" key="6">
    <source>
        <dbReference type="ARBA" id="ARBA00022737"/>
    </source>
</evidence>
<evidence type="ECO:0000256" key="3">
    <source>
        <dbReference type="ARBA" id="ARBA00012251"/>
    </source>
</evidence>
<dbReference type="GO" id="GO:0061630">
    <property type="term" value="F:ubiquitin protein ligase activity"/>
    <property type="evidence" value="ECO:0007669"/>
    <property type="project" value="UniProtKB-EC"/>
</dbReference>
<dbReference type="PANTHER" id="PTHR11685">
    <property type="entry name" value="RBR FAMILY RING FINGER AND IBR DOMAIN-CONTAINING"/>
    <property type="match status" value="1"/>
</dbReference>
<evidence type="ECO:0000259" key="12">
    <source>
        <dbReference type="PROSITE" id="PS50089"/>
    </source>
</evidence>